<dbReference type="CDD" id="cd04590">
    <property type="entry name" value="CBS_pair_CorC_HlyC_assoc"/>
    <property type="match status" value="1"/>
</dbReference>
<dbReference type="GO" id="GO:0050660">
    <property type="term" value="F:flavin adenine dinucleotide binding"/>
    <property type="evidence" value="ECO:0007669"/>
    <property type="project" value="InterPro"/>
</dbReference>
<name>A0A239JER3_9SPHN</name>
<evidence type="ECO:0000256" key="6">
    <source>
        <dbReference type="ARBA" id="ARBA00023122"/>
    </source>
</evidence>
<dbReference type="AlphaFoldDB" id="A0A239JER3"/>
<dbReference type="OrthoDB" id="9805314at2"/>
<feature type="domain" description="CBS" evidence="11">
    <location>
        <begin position="286"/>
        <end position="342"/>
    </location>
</feature>
<feature type="domain" description="CNNM transmembrane" evidence="12">
    <location>
        <begin position="1"/>
        <end position="203"/>
    </location>
</feature>
<dbReference type="RefSeq" id="WP_089216536.1">
    <property type="nucleotide sequence ID" value="NZ_FZPA01000010.1"/>
</dbReference>
<evidence type="ECO:0000256" key="5">
    <source>
        <dbReference type="ARBA" id="ARBA00022989"/>
    </source>
</evidence>
<dbReference type="Proteomes" id="UP000198339">
    <property type="component" value="Unassembled WGS sequence"/>
</dbReference>
<feature type="transmembrane region" description="Helical" evidence="10">
    <location>
        <begin position="61"/>
        <end position="82"/>
    </location>
</feature>
<keyword evidence="14" id="KW-1185">Reference proteome</keyword>
<feature type="transmembrane region" description="Helical" evidence="10">
    <location>
        <begin position="102"/>
        <end position="126"/>
    </location>
</feature>
<keyword evidence="7 9" id="KW-0472">Membrane</keyword>
<dbReference type="SUPFAM" id="SSF54631">
    <property type="entry name" value="CBS-domain pair"/>
    <property type="match status" value="1"/>
</dbReference>
<reference evidence="13 14" key="1">
    <citation type="submission" date="2017-06" db="EMBL/GenBank/DDBJ databases">
        <authorList>
            <person name="Kim H.J."/>
            <person name="Triplett B.A."/>
        </authorList>
    </citation>
    <scope>NUCLEOTIDE SEQUENCE [LARGE SCALE GENOMIC DNA]</scope>
    <source>
        <strain evidence="13 14">DS15</strain>
    </source>
</reference>
<keyword evidence="6 8" id="KW-0129">CBS domain</keyword>
<comment type="subcellular location">
    <subcellularLocation>
        <location evidence="1">Membrane</location>
        <topology evidence="1">Multi-pass membrane protein</topology>
    </subcellularLocation>
</comment>
<dbReference type="InterPro" id="IPR036318">
    <property type="entry name" value="FAD-bd_PCMH-like_sf"/>
</dbReference>
<dbReference type="InterPro" id="IPR000644">
    <property type="entry name" value="CBS_dom"/>
</dbReference>
<dbReference type="Gene3D" id="3.30.465.10">
    <property type="match status" value="1"/>
</dbReference>
<evidence type="ECO:0000313" key="13">
    <source>
        <dbReference type="EMBL" id="SNT04315.1"/>
    </source>
</evidence>
<evidence type="ECO:0000259" key="11">
    <source>
        <dbReference type="PROSITE" id="PS51371"/>
    </source>
</evidence>
<dbReference type="InterPro" id="IPR005170">
    <property type="entry name" value="Transptr-assoc_dom"/>
</dbReference>
<dbReference type="SUPFAM" id="SSF56176">
    <property type="entry name" value="FAD-binding/transporter-associated domain-like"/>
    <property type="match status" value="1"/>
</dbReference>
<gene>
    <name evidence="13" type="ORF">SAMN06295955_11041</name>
</gene>
<dbReference type="PANTHER" id="PTHR22777:SF17">
    <property type="entry name" value="UPF0053 PROTEIN SLL0260"/>
    <property type="match status" value="1"/>
</dbReference>
<dbReference type="EMBL" id="FZPA01000010">
    <property type="protein sequence ID" value="SNT04315.1"/>
    <property type="molecule type" value="Genomic_DNA"/>
</dbReference>
<evidence type="ECO:0000256" key="4">
    <source>
        <dbReference type="ARBA" id="ARBA00022737"/>
    </source>
</evidence>
<dbReference type="SMART" id="SM01091">
    <property type="entry name" value="CorC_HlyC"/>
    <property type="match status" value="1"/>
</dbReference>
<evidence type="ECO:0000313" key="14">
    <source>
        <dbReference type="Proteomes" id="UP000198339"/>
    </source>
</evidence>
<dbReference type="GO" id="GO:0005886">
    <property type="term" value="C:plasma membrane"/>
    <property type="evidence" value="ECO:0007669"/>
    <property type="project" value="TreeGrafter"/>
</dbReference>
<dbReference type="PROSITE" id="PS51846">
    <property type="entry name" value="CNNM"/>
    <property type="match status" value="1"/>
</dbReference>
<dbReference type="InterPro" id="IPR046342">
    <property type="entry name" value="CBS_dom_sf"/>
</dbReference>
<evidence type="ECO:0000256" key="7">
    <source>
        <dbReference type="ARBA" id="ARBA00023136"/>
    </source>
</evidence>
<dbReference type="Pfam" id="PF00571">
    <property type="entry name" value="CBS"/>
    <property type="match status" value="1"/>
</dbReference>
<sequence>MTPFPWSDVAIIAVLVLLNGVFAMSELAIVSARGPRLQAAEKRGSRGAAIARRLAADPGRFLSTVQVGITLIGILAGAYSGASLGQPVADRLAAWFGLDADSAQTAGFAVVIGLTTYASLIAGELVPKQFALRAPERIAIAMALPMLWLSRVAAPLVWLLDASSALVFRLFGLSRESEDRVTAEELHLIVAEASKSGVIEESERAIISGVVRLADRPVREVMTPRTDVDWIDIASDDDAVRAKLLETPHTRLPVARGSVDDIVGVVQARDIAAALFRGEPLDLERLMRRAAVMHDQIDAMDALETLRGAEVPMLFVHDEYGHFEGLVTPADLLSAIAGEFASDQDIGSEPFVTERDDGSLLIAGSMPADQMADRLGIELPDDRDYATAAGHALAILKHLPKEGESFTDRGWRFEIVDMDGRKIDKLLVSELRKDRDEAGAE</sequence>
<proteinExistence type="inferred from homology"/>
<evidence type="ECO:0000256" key="3">
    <source>
        <dbReference type="ARBA" id="ARBA00022692"/>
    </source>
</evidence>
<dbReference type="Pfam" id="PF01595">
    <property type="entry name" value="CNNM"/>
    <property type="match status" value="1"/>
</dbReference>
<evidence type="ECO:0000256" key="10">
    <source>
        <dbReference type="SAM" id="Phobius"/>
    </source>
</evidence>
<dbReference type="Pfam" id="PF03471">
    <property type="entry name" value="CorC_HlyC"/>
    <property type="match status" value="1"/>
</dbReference>
<dbReference type="InterPro" id="IPR002550">
    <property type="entry name" value="CNNM"/>
</dbReference>
<keyword evidence="3 9" id="KW-0812">Transmembrane</keyword>
<dbReference type="PROSITE" id="PS51371">
    <property type="entry name" value="CBS"/>
    <property type="match status" value="1"/>
</dbReference>
<keyword evidence="5 9" id="KW-1133">Transmembrane helix</keyword>
<evidence type="ECO:0000256" key="9">
    <source>
        <dbReference type="PROSITE-ProRule" id="PRU01193"/>
    </source>
</evidence>
<dbReference type="InterPro" id="IPR044751">
    <property type="entry name" value="Ion_transp-like_CBS"/>
</dbReference>
<dbReference type="PANTHER" id="PTHR22777">
    <property type="entry name" value="HEMOLYSIN-RELATED"/>
    <property type="match status" value="1"/>
</dbReference>
<keyword evidence="4" id="KW-0677">Repeat</keyword>
<protein>
    <submittedName>
        <fullName evidence="13">Putative hemolysin</fullName>
    </submittedName>
</protein>
<feature type="transmembrane region" description="Helical" evidence="10">
    <location>
        <begin position="6"/>
        <end position="29"/>
    </location>
</feature>
<evidence type="ECO:0000256" key="8">
    <source>
        <dbReference type="PROSITE-ProRule" id="PRU00703"/>
    </source>
</evidence>
<dbReference type="Gene3D" id="3.10.580.10">
    <property type="entry name" value="CBS-domain"/>
    <property type="match status" value="1"/>
</dbReference>
<evidence type="ECO:0000259" key="12">
    <source>
        <dbReference type="PROSITE" id="PS51846"/>
    </source>
</evidence>
<feature type="transmembrane region" description="Helical" evidence="10">
    <location>
        <begin position="138"/>
        <end position="160"/>
    </location>
</feature>
<evidence type="ECO:0000256" key="2">
    <source>
        <dbReference type="ARBA" id="ARBA00006446"/>
    </source>
</evidence>
<accession>A0A239JER3</accession>
<comment type="similarity">
    <text evidence="2">Belongs to the UPF0053 family. Hemolysin C subfamily.</text>
</comment>
<evidence type="ECO:0000256" key="1">
    <source>
        <dbReference type="ARBA" id="ARBA00004141"/>
    </source>
</evidence>
<organism evidence="13 14">
    <name type="scientific">Sphingopyxis indica</name>
    <dbReference type="NCBI Taxonomy" id="436663"/>
    <lineage>
        <taxon>Bacteria</taxon>
        <taxon>Pseudomonadati</taxon>
        <taxon>Pseudomonadota</taxon>
        <taxon>Alphaproteobacteria</taxon>
        <taxon>Sphingomonadales</taxon>
        <taxon>Sphingomonadaceae</taxon>
        <taxon>Sphingopyxis</taxon>
    </lineage>
</organism>
<dbReference type="InterPro" id="IPR016169">
    <property type="entry name" value="FAD-bd_PCMH_sub2"/>
</dbReference>